<comment type="caution">
    <text evidence="2">The sequence shown here is derived from an EMBL/GenBank/DDBJ whole genome shotgun (WGS) entry which is preliminary data.</text>
</comment>
<name>A0A7W9HFD4_9PSEU</name>
<evidence type="ECO:0000313" key="2">
    <source>
        <dbReference type="EMBL" id="MBB5801243.1"/>
    </source>
</evidence>
<evidence type="ECO:0000256" key="1">
    <source>
        <dbReference type="SAM" id="Phobius"/>
    </source>
</evidence>
<accession>A0A7W9HFD4</accession>
<dbReference type="EMBL" id="JACHMO010000001">
    <property type="protein sequence ID" value="MBB5801243.1"/>
    <property type="molecule type" value="Genomic_DNA"/>
</dbReference>
<feature type="transmembrane region" description="Helical" evidence="1">
    <location>
        <begin position="6"/>
        <end position="25"/>
    </location>
</feature>
<keyword evidence="1" id="KW-0472">Membrane</keyword>
<sequence>MGTAIIAGIAGLAVAIITGFVTLRAKKLDLFGQREQRRAEQLRRGYHTVLAAYDIFWHYRCHAMLKDLGTDPPFDFKEKWHPYRPAVESMFNSGVDKIHENSLHYDRLIPALMWVIRVVFDGVNLRQLEAMPEDYEEARATVVKFSRIDQGIDKPVGKRFWKRLSKKNAPPDLAELTSEDTVRRIFAMVNNNPNLTYIYQSGPDDDPDDNPLLSFINRFSTHPPLLAASVAVSLGRIGEWKKAGVIEDFGPCDELETSCYEPLRLKMAEHAKAEADE</sequence>
<dbReference type="AlphaFoldDB" id="A0A7W9HFD4"/>
<dbReference type="RefSeq" id="WP_184916822.1">
    <property type="nucleotide sequence ID" value="NZ_JACHMO010000001.1"/>
</dbReference>
<gene>
    <name evidence="2" type="ORF">F4560_001011</name>
</gene>
<reference evidence="2 3" key="1">
    <citation type="submission" date="2020-08" db="EMBL/GenBank/DDBJ databases">
        <title>Sequencing the genomes of 1000 actinobacteria strains.</title>
        <authorList>
            <person name="Klenk H.-P."/>
        </authorList>
    </citation>
    <scope>NUCLEOTIDE SEQUENCE [LARGE SCALE GENOMIC DNA]</scope>
    <source>
        <strain evidence="2 3">DSM 45486</strain>
    </source>
</reference>
<keyword evidence="1" id="KW-0812">Transmembrane</keyword>
<dbReference type="Proteomes" id="UP000552097">
    <property type="component" value="Unassembled WGS sequence"/>
</dbReference>
<organism evidence="2 3">
    <name type="scientific">Saccharothrix ecbatanensis</name>
    <dbReference type="NCBI Taxonomy" id="1105145"/>
    <lineage>
        <taxon>Bacteria</taxon>
        <taxon>Bacillati</taxon>
        <taxon>Actinomycetota</taxon>
        <taxon>Actinomycetes</taxon>
        <taxon>Pseudonocardiales</taxon>
        <taxon>Pseudonocardiaceae</taxon>
        <taxon>Saccharothrix</taxon>
    </lineage>
</organism>
<keyword evidence="3" id="KW-1185">Reference proteome</keyword>
<keyword evidence="1" id="KW-1133">Transmembrane helix</keyword>
<protein>
    <submittedName>
        <fullName evidence="2">Uncharacterized protein</fullName>
    </submittedName>
</protein>
<evidence type="ECO:0000313" key="3">
    <source>
        <dbReference type="Proteomes" id="UP000552097"/>
    </source>
</evidence>
<proteinExistence type="predicted"/>